<protein>
    <recommendedName>
        <fullName evidence="8">U4/U6 snRNA-associated-splicing factor PRP24</fullName>
    </recommendedName>
</protein>
<reference evidence="12" key="1">
    <citation type="journal article" date="2020" name="Stud. Mycol.">
        <title>101 Dothideomycetes genomes: a test case for predicting lifestyles and emergence of pathogens.</title>
        <authorList>
            <person name="Haridas S."/>
            <person name="Albert R."/>
            <person name="Binder M."/>
            <person name="Bloem J."/>
            <person name="Labutti K."/>
            <person name="Salamov A."/>
            <person name="Andreopoulos B."/>
            <person name="Baker S."/>
            <person name="Barry K."/>
            <person name="Bills G."/>
            <person name="Bluhm B."/>
            <person name="Cannon C."/>
            <person name="Castanera R."/>
            <person name="Culley D."/>
            <person name="Daum C."/>
            <person name="Ezra D."/>
            <person name="Gonzalez J."/>
            <person name="Henrissat B."/>
            <person name="Kuo A."/>
            <person name="Liang C."/>
            <person name="Lipzen A."/>
            <person name="Lutzoni F."/>
            <person name="Magnuson J."/>
            <person name="Mondo S."/>
            <person name="Nolan M."/>
            <person name="Ohm R."/>
            <person name="Pangilinan J."/>
            <person name="Park H.-J."/>
            <person name="Ramirez L."/>
            <person name="Alfaro M."/>
            <person name="Sun H."/>
            <person name="Tritt A."/>
            <person name="Yoshinaga Y."/>
            <person name="Zwiers L.-H."/>
            <person name="Turgeon B."/>
            <person name="Goodwin S."/>
            <person name="Spatafora J."/>
            <person name="Crous P."/>
            <person name="Grigoriev I."/>
        </authorList>
    </citation>
    <scope>NUCLEOTIDE SEQUENCE</scope>
    <source>
        <strain evidence="12">CBS 627.86</strain>
    </source>
</reference>
<feature type="compositionally biased region" description="Polar residues" evidence="10">
    <location>
        <begin position="43"/>
        <end position="58"/>
    </location>
</feature>
<dbReference type="GO" id="GO:0005688">
    <property type="term" value="C:U6 snRNP"/>
    <property type="evidence" value="ECO:0007669"/>
    <property type="project" value="UniProtKB-ARBA"/>
</dbReference>
<feature type="compositionally biased region" description="Basic residues" evidence="10">
    <location>
        <begin position="32"/>
        <end position="42"/>
    </location>
</feature>
<dbReference type="FunFam" id="1.25.40.10:FF:000632">
    <property type="entry name" value="Pre-mRNA splicing factor (Prp24), putative"/>
    <property type="match status" value="1"/>
</dbReference>
<sequence>MDINSLLSPQESPSAETPPPPPALASPSLRSPSKRPSLRHMPSRTSSGLSQQITSSPQYFHDQLPTPGHAVYQQHTTPPARSPGFTSFPNGRTIHSAASTPPIDARQPLGSPHDARMTPPHPLSRQASTPGMDTLADLAAMQQRQEAARQNAAVYQAQRPSISLQNIPRTISGTPSDISMAEPSPKPPRVFVSKALDAENIATLNQLEAALKDNPFDYYSHVSFVHILHTGLQTHMYSQDGSYQDARSYELLPILREAYETMDAKYALGEQLWEYRLNDEKTLARNVEERLAVLELYNKATQEEPYSAKLWVAYGDYVSFLISCIWGPNPPEQWTAEDREIGKEVFNTELLLDVLQRGADSVKNNVSDSSLVWDRYLQVLQEDLEQHYNFDKVMRVLNIFDRRLEQPHASWDNTFSAYSQFISRYHANEYDKIMQGTLARTTKVKQMYGAREEQEFNLLKAVQQNDKEAEYSYTTRYLKWEKKTMGPFSFPLVNALYERATLRFPVNPEIWEDHIEFLIWQSNRDVPLLSVLERATRHCPWSGALWSHRILTMEAENKSFNEIERVKHSASETGLLEHSDLEELIKVQIAWCGYLRRKAFDDAGAMEDDADIAEVGIRSALELVNETGIKKYAEKWTGDPKYRLERIHIKFWTQRADLKEARRIWNDLVPHQQDSYDFWYRYYIWEMVVWSNNAVRDRSNAGQHLKTPTLATLVLEQGIKRLTTLDFPEPLVEMYVNHCEQHESVLKVRSAIIERRRAERIISHRRQAEYEQAQQAEPVAAQEASSSGKRKLDAVTEEDRVAKKNKQTDDVPAPVRGVSEAPSETHSVQLKRDRENSSIIVRNLPKDTTQMRVRQFFSDAGEVRSVTLKQDGVSDLTTTATVEFSSPEEAEYSRVKEAKSFDGVDIQITRAGNTTLYVTNYPPQADDAYIRNLFSPFGKILELRFPSLKFDTHRRFCYVQFSNPDEARAATKLDNTEVDGGLKLIAKISDPNAKQKRQGATAEGREVYLWRLAFTIKRKELQEIFSKFGKIQHIKLPTIPNGRNKGFGYITYERKEDAEAAVAEMNGKDLWGLDVHAEIASDRPTVKQPKIKSTLESTASPEAWDHTPGADQHTEGEAKSAAPAPVRERSLALLDLPDTVNDARVSELLKPFGYKKITLMPQHGGAIIELDTVEAVGKASLALDGYEISADRKIRVGTPQELKASRGEFKPNNSFIQPARVNRPVARGGLRGRGKPGLGARAGTPRTAASSSNAGEKPAAKSNDDFRAMLLAGKKSAEPEPAVSNGDGEKEMKDAES</sequence>
<feature type="compositionally biased region" description="Low complexity" evidence="10">
    <location>
        <begin position="770"/>
        <end position="784"/>
    </location>
</feature>
<evidence type="ECO:0000313" key="13">
    <source>
        <dbReference type="Proteomes" id="UP000799770"/>
    </source>
</evidence>
<dbReference type="SMART" id="SM00360">
    <property type="entry name" value="RRM"/>
    <property type="match status" value="4"/>
</dbReference>
<dbReference type="Pfam" id="PF00076">
    <property type="entry name" value="RRM_1"/>
    <property type="match status" value="3"/>
</dbReference>
<dbReference type="Proteomes" id="UP000799770">
    <property type="component" value="Unassembled WGS sequence"/>
</dbReference>
<keyword evidence="13" id="KW-1185">Reference proteome</keyword>
<dbReference type="OrthoDB" id="360390at2759"/>
<dbReference type="SUPFAM" id="SSF54928">
    <property type="entry name" value="RNA-binding domain, RBD"/>
    <property type="match status" value="3"/>
</dbReference>
<dbReference type="GO" id="GO:0008380">
    <property type="term" value="P:RNA splicing"/>
    <property type="evidence" value="ECO:0007669"/>
    <property type="project" value="UniProtKB-KW"/>
</dbReference>
<feature type="compositionally biased region" description="Polar residues" evidence="10">
    <location>
        <begin position="73"/>
        <end position="90"/>
    </location>
</feature>
<evidence type="ECO:0000256" key="9">
    <source>
        <dbReference type="PROSITE-ProRule" id="PRU00176"/>
    </source>
</evidence>
<gene>
    <name evidence="12" type="ORF">BDV96DRAFT_494415</name>
</gene>
<feature type="compositionally biased region" description="Basic and acidic residues" evidence="10">
    <location>
        <begin position="790"/>
        <end position="809"/>
    </location>
</feature>
<feature type="domain" description="RRM" evidence="11">
    <location>
        <begin position="914"/>
        <end position="991"/>
    </location>
</feature>
<evidence type="ECO:0000256" key="5">
    <source>
        <dbReference type="ARBA" id="ARBA00023187"/>
    </source>
</evidence>
<keyword evidence="4 9" id="KW-0694">RNA-binding</keyword>
<comment type="function">
    <text evidence="7">Functions as a recycling factor of the spliceosome, a machinery that forms on each precursor-messenger RNA (pre-mRNA) and catalyzes the removal of introns. Chaperones the re-annealing of U4 and U6 snRNAs (small nuclear RNAs) released from previous rounds of splicing, an initial step in reforming the U4/U6-U5 tri-snRNP (small nuclear ribonucleoprotein) that can reassemble into another spliceosome complex; this step involves binding U6 and facilitating the unwinding of the U6 internal stem loop, followed by base-pairing of U6 to U4.</text>
</comment>
<dbReference type="InterPro" id="IPR003107">
    <property type="entry name" value="HAT"/>
</dbReference>
<feature type="compositionally biased region" description="Basic and acidic residues" evidence="10">
    <location>
        <begin position="1258"/>
        <end position="1267"/>
    </location>
</feature>
<evidence type="ECO:0000313" key="12">
    <source>
        <dbReference type="EMBL" id="KAF2114385.1"/>
    </source>
</evidence>
<name>A0A6A5Z4V9_9PLEO</name>
<evidence type="ECO:0000256" key="1">
    <source>
        <dbReference type="ARBA" id="ARBA00004123"/>
    </source>
</evidence>
<dbReference type="Gene3D" id="1.25.40.10">
    <property type="entry name" value="Tetratricopeptide repeat domain"/>
    <property type="match status" value="2"/>
</dbReference>
<dbReference type="InterPro" id="IPR031766">
    <property type="entry name" value="RRM_occluded"/>
</dbReference>
<feature type="region of interest" description="Disordered" evidence="10">
    <location>
        <begin position="1225"/>
        <end position="1297"/>
    </location>
</feature>
<dbReference type="Gene3D" id="3.30.70.330">
    <property type="match status" value="4"/>
</dbReference>
<feature type="domain" description="RRM" evidence="11">
    <location>
        <begin position="1129"/>
        <end position="1201"/>
    </location>
</feature>
<feature type="compositionally biased region" description="Basic and acidic residues" evidence="10">
    <location>
        <begin position="1287"/>
        <end position="1297"/>
    </location>
</feature>
<dbReference type="InterPro" id="IPR000504">
    <property type="entry name" value="RRM_dom"/>
</dbReference>
<organism evidence="12 13">
    <name type="scientific">Lophiotrema nucula</name>
    <dbReference type="NCBI Taxonomy" id="690887"/>
    <lineage>
        <taxon>Eukaryota</taxon>
        <taxon>Fungi</taxon>
        <taxon>Dikarya</taxon>
        <taxon>Ascomycota</taxon>
        <taxon>Pezizomycotina</taxon>
        <taxon>Dothideomycetes</taxon>
        <taxon>Pleosporomycetidae</taxon>
        <taxon>Pleosporales</taxon>
        <taxon>Lophiotremataceae</taxon>
        <taxon>Lophiotrema</taxon>
    </lineage>
</organism>
<dbReference type="PANTHER" id="PTHR24012">
    <property type="entry name" value="RNA BINDING PROTEIN"/>
    <property type="match status" value="1"/>
</dbReference>
<keyword evidence="2" id="KW-0507">mRNA processing</keyword>
<evidence type="ECO:0000256" key="10">
    <source>
        <dbReference type="SAM" id="MobiDB-lite"/>
    </source>
</evidence>
<dbReference type="Pfam" id="PF16842">
    <property type="entry name" value="RRM_occluded"/>
    <property type="match status" value="1"/>
</dbReference>
<keyword evidence="6" id="KW-0539">Nucleus</keyword>
<dbReference type="GO" id="GO:0003723">
    <property type="term" value="F:RNA binding"/>
    <property type="evidence" value="ECO:0007669"/>
    <property type="project" value="UniProtKB-UniRule"/>
</dbReference>
<dbReference type="InterPro" id="IPR011990">
    <property type="entry name" value="TPR-like_helical_dom_sf"/>
</dbReference>
<dbReference type="EMBL" id="ML977325">
    <property type="protein sequence ID" value="KAF2114385.1"/>
    <property type="molecule type" value="Genomic_DNA"/>
</dbReference>
<proteinExistence type="predicted"/>
<evidence type="ECO:0000259" key="11">
    <source>
        <dbReference type="PROSITE" id="PS50102"/>
    </source>
</evidence>
<dbReference type="FunFam" id="3.30.70.330:FF:000365">
    <property type="entry name" value="U4/U6 snRNA-associated-splicing factor PRP24"/>
    <property type="match status" value="1"/>
</dbReference>
<evidence type="ECO:0000256" key="6">
    <source>
        <dbReference type="ARBA" id="ARBA00023242"/>
    </source>
</evidence>
<evidence type="ECO:0000256" key="3">
    <source>
        <dbReference type="ARBA" id="ARBA00022737"/>
    </source>
</evidence>
<comment type="subcellular location">
    <subcellularLocation>
        <location evidence="1">Nucleus</location>
    </subcellularLocation>
</comment>
<keyword evidence="3" id="KW-0677">Repeat</keyword>
<feature type="domain" description="RRM" evidence="11">
    <location>
        <begin position="837"/>
        <end position="923"/>
    </location>
</feature>
<dbReference type="SUPFAM" id="SSF48452">
    <property type="entry name" value="TPR-like"/>
    <property type="match status" value="1"/>
</dbReference>
<feature type="region of interest" description="Disordered" evidence="10">
    <location>
        <begin position="1084"/>
        <end position="1124"/>
    </location>
</feature>
<feature type="region of interest" description="Disordered" evidence="10">
    <location>
        <begin position="769"/>
        <end position="834"/>
    </location>
</feature>
<dbReference type="SMART" id="SM00386">
    <property type="entry name" value="HAT"/>
    <property type="match status" value="4"/>
</dbReference>
<keyword evidence="5" id="KW-0508">mRNA splicing</keyword>
<evidence type="ECO:0000256" key="4">
    <source>
        <dbReference type="ARBA" id="ARBA00022884"/>
    </source>
</evidence>
<evidence type="ECO:0000256" key="8">
    <source>
        <dbReference type="ARBA" id="ARBA00093627"/>
    </source>
</evidence>
<feature type="domain" description="RRM" evidence="11">
    <location>
        <begin position="1005"/>
        <end position="1082"/>
    </location>
</feature>
<feature type="region of interest" description="Disordered" evidence="10">
    <location>
        <begin position="1"/>
        <end position="130"/>
    </location>
</feature>
<dbReference type="InterPro" id="IPR035979">
    <property type="entry name" value="RBD_domain_sf"/>
</dbReference>
<evidence type="ECO:0000256" key="2">
    <source>
        <dbReference type="ARBA" id="ARBA00022664"/>
    </source>
</evidence>
<accession>A0A6A5Z4V9</accession>
<dbReference type="InterPro" id="IPR012677">
    <property type="entry name" value="Nucleotide-bd_a/b_plait_sf"/>
</dbReference>
<evidence type="ECO:0000256" key="7">
    <source>
        <dbReference type="ARBA" id="ARBA00093374"/>
    </source>
</evidence>
<dbReference type="GO" id="GO:0006397">
    <property type="term" value="P:mRNA processing"/>
    <property type="evidence" value="ECO:0007669"/>
    <property type="project" value="UniProtKB-KW"/>
</dbReference>
<dbReference type="PROSITE" id="PS50102">
    <property type="entry name" value="RRM"/>
    <property type="match status" value="4"/>
</dbReference>
<dbReference type="CDD" id="cd00590">
    <property type="entry name" value="RRM_SF"/>
    <property type="match status" value="1"/>
</dbReference>